<dbReference type="Proteomes" id="UP000319143">
    <property type="component" value="Unassembled WGS sequence"/>
</dbReference>
<reference evidence="1 2" key="1">
    <citation type="submission" date="2019-02" db="EMBL/GenBank/DDBJ databases">
        <title>Deep-cultivation of Planctomycetes and their phenomic and genomic characterization uncovers novel biology.</title>
        <authorList>
            <person name="Wiegand S."/>
            <person name="Jogler M."/>
            <person name="Boedeker C."/>
            <person name="Pinto D."/>
            <person name="Vollmers J."/>
            <person name="Rivas-Marin E."/>
            <person name="Kohn T."/>
            <person name="Peeters S.H."/>
            <person name="Heuer A."/>
            <person name="Rast P."/>
            <person name="Oberbeckmann S."/>
            <person name="Bunk B."/>
            <person name="Jeske O."/>
            <person name="Meyerdierks A."/>
            <person name="Storesund J.E."/>
            <person name="Kallscheuer N."/>
            <person name="Luecker S."/>
            <person name="Lage O.M."/>
            <person name="Pohl T."/>
            <person name="Merkel B.J."/>
            <person name="Hornburger P."/>
            <person name="Mueller R.-W."/>
            <person name="Bruemmer F."/>
            <person name="Labrenz M."/>
            <person name="Spormann A.M."/>
            <person name="Op Den Camp H."/>
            <person name="Overmann J."/>
            <person name="Amann R."/>
            <person name="Jetten M.S.M."/>
            <person name="Mascher T."/>
            <person name="Medema M.H."/>
            <person name="Devos D.P."/>
            <person name="Kaster A.-K."/>
            <person name="Ovreas L."/>
            <person name="Rohde M."/>
            <person name="Galperin M.Y."/>
            <person name="Jogler C."/>
        </authorList>
    </citation>
    <scope>NUCLEOTIDE SEQUENCE [LARGE SCALE GENOMIC DNA]</scope>
    <source>
        <strain evidence="1 2">Poly41</strain>
    </source>
</reference>
<organism evidence="1 2">
    <name type="scientific">Novipirellula artificiosorum</name>
    <dbReference type="NCBI Taxonomy" id="2528016"/>
    <lineage>
        <taxon>Bacteria</taxon>
        <taxon>Pseudomonadati</taxon>
        <taxon>Planctomycetota</taxon>
        <taxon>Planctomycetia</taxon>
        <taxon>Pirellulales</taxon>
        <taxon>Pirellulaceae</taxon>
        <taxon>Novipirellula</taxon>
    </lineage>
</organism>
<evidence type="ECO:0000313" key="1">
    <source>
        <dbReference type="EMBL" id="TWU37404.1"/>
    </source>
</evidence>
<accession>A0A5C6DMM4</accession>
<proteinExistence type="predicted"/>
<evidence type="ECO:0000313" key="2">
    <source>
        <dbReference type="Proteomes" id="UP000319143"/>
    </source>
</evidence>
<protein>
    <submittedName>
        <fullName evidence="1">Uncharacterized protein</fullName>
    </submittedName>
</protein>
<dbReference type="EMBL" id="SJPV01000005">
    <property type="protein sequence ID" value="TWU37404.1"/>
    <property type="molecule type" value="Genomic_DNA"/>
</dbReference>
<dbReference type="AlphaFoldDB" id="A0A5C6DMM4"/>
<comment type="caution">
    <text evidence="1">The sequence shown here is derived from an EMBL/GenBank/DDBJ whole genome shotgun (WGS) entry which is preliminary data.</text>
</comment>
<gene>
    <name evidence="1" type="ORF">Poly41_35340</name>
</gene>
<keyword evidence="2" id="KW-1185">Reference proteome</keyword>
<sequence length="52" mass="5614">MSRVPSRGLNPVGYNLDDPVASIDPIVTAKLSRYVLLALEVPSAADHPKQKI</sequence>
<name>A0A5C6DMM4_9BACT</name>